<dbReference type="Proteomes" id="UP000201838">
    <property type="component" value="Unassembled WGS sequence"/>
</dbReference>
<sequence>MTETVFGLVTDYGVYVIFVSAFLSCLALPIPTSLMMLTGGAFVASGDLSFWTVGLAAYCGAVIGDQAGYIIGRYGGAPLVERMKKSPARSAVIAQASTLIDKRGGMGVFLSTWAVAPLGPWVNFIAGATRLSWRRFAFWDVLGETVWVTLYVGLGYVFMDRVATVAEIMGDVIGFLVALVVATGAFFWLRAVMRAHREKSPRNRLKDQSV</sequence>
<feature type="transmembrane region" description="Helical" evidence="6">
    <location>
        <begin position="42"/>
        <end position="63"/>
    </location>
</feature>
<dbReference type="PANTHER" id="PTHR42709:SF6">
    <property type="entry name" value="UNDECAPRENYL PHOSPHATE TRANSPORTER A"/>
    <property type="match status" value="1"/>
</dbReference>
<evidence type="ECO:0000256" key="6">
    <source>
        <dbReference type="SAM" id="Phobius"/>
    </source>
</evidence>
<evidence type="ECO:0000256" key="2">
    <source>
        <dbReference type="ARBA" id="ARBA00022475"/>
    </source>
</evidence>
<dbReference type="OrthoDB" id="9782291at2"/>
<evidence type="ECO:0000256" key="3">
    <source>
        <dbReference type="ARBA" id="ARBA00022692"/>
    </source>
</evidence>
<proteinExistence type="predicted"/>
<name>A0A238IZB2_9RHOB</name>
<feature type="domain" description="VTT" evidence="7">
    <location>
        <begin position="30"/>
        <end position="156"/>
    </location>
</feature>
<keyword evidence="4 6" id="KW-1133">Transmembrane helix</keyword>
<reference evidence="8 9" key="1">
    <citation type="submission" date="2017-05" db="EMBL/GenBank/DDBJ databases">
        <authorList>
            <person name="Song R."/>
            <person name="Chenine A.L."/>
            <person name="Ruprecht R.M."/>
        </authorList>
    </citation>
    <scope>NUCLEOTIDE SEQUENCE [LARGE SCALE GENOMIC DNA]</scope>
    <source>
        <strain evidence="8 9">CECT 8489</strain>
    </source>
</reference>
<evidence type="ECO:0000256" key="5">
    <source>
        <dbReference type="ARBA" id="ARBA00023136"/>
    </source>
</evidence>
<dbReference type="AlphaFoldDB" id="A0A238IZB2"/>
<evidence type="ECO:0000256" key="4">
    <source>
        <dbReference type="ARBA" id="ARBA00022989"/>
    </source>
</evidence>
<dbReference type="Pfam" id="PF09335">
    <property type="entry name" value="VTT_dom"/>
    <property type="match status" value="1"/>
</dbReference>
<evidence type="ECO:0000259" key="7">
    <source>
        <dbReference type="Pfam" id="PF09335"/>
    </source>
</evidence>
<dbReference type="EMBL" id="FXXQ01000004">
    <property type="protein sequence ID" value="SMX23381.1"/>
    <property type="molecule type" value="Genomic_DNA"/>
</dbReference>
<dbReference type="RefSeq" id="WP_093973373.1">
    <property type="nucleotide sequence ID" value="NZ_FXXQ01000004.1"/>
</dbReference>
<evidence type="ECO:0000313" key="9">
    <source>
        <dbReference type="Proteomes" id="UP000201838"/>
    </source>
</evidence>
<keyword evidence="5 6" id="KW-0472">Membrane</keyword>
<feature type="transmembrane region" description="Helical" evidence="6">
    <location>
        <begin position="165"/>
        <end position="189"/>
    </location>
</feature>
<dbReference type="InterPro" id="IPR032816">
    <property type="entry name" value="VTT_dom"/>
</dbReference>
<dbReference type="InterPro" id="IPR051311">
    <property type="entry name" value="DedA_domain"/>
</dbReference>
<keyword evidence="2" id="KW-1003">Cell membrane</keyword>
<dbReference type="GO" id="GO:0005886">
    <property type="term" value="C:plasma membrane"/>
    <property type="evidence" value="ECO:0007669"/>
    <property type="project" value="UniProtKB-SubCell"/>
</dbReference>
<evidence type="ECO:0000256" key="1">
    <source>
        <dbReference type="ARBA" id="ARBA00004651"/>
    </source>
</evidence>
<gene>
    <name evidence="8" type="primary">yabI</name>
    <name evidence="8" type="ORF">BOA8489_01488</name>
</gene>
<protein>
    <submittedName>
        <fullName evidence="8">Inner membrane protein YabI</fullName>
    </submittedName>
</protein>
<keyword evidence="9" id="KW-1185">Reference proteome</keyword>
<evidence type="ECO:0000313" key="8">
    <source>
        <dbReference type="EMBL" id="SMX23381.1"/>
    </source>
</evidence>
<organism evidence="8 9">
    <name type="scientific">Boseongicola aestuarii</name>
    <dbReference type="NCBI Taxonomy" id="1470561"/>
    <lineage>
        <taxon>Bacteria</taxon>
        <taxon>Pseudomonadati</taxon>
        <taxon>Pseudomonadota</taxon>
        <taxon>Alphaproteobacteria</taxon>
        <taxon>Rhodobacterales</taxon>
        <taxon>Paracoccaceae</taxon>
        <taxon>Boseongicola</taxon>
    </lineage>
</organism>
<comment type="subcellular location">
    <subcellularLocation>
        <location evidence="1">Cell membrane</location>
        <topology evidence="1">Multi-pass membrane protein</topology>
    </subcellularLocation>
</comment>
<feature type="transmembrane region" description="Helical" evidence="6">
    <location>
        <begin position="138"/>
        <end position="159"/>
    </location>
</feature>
<feature type="transmembrane region" description="Helical" evidence="6">
    <location>
        <begin position="12"/>
        <end position="30"/>
    </location>
</feature>
<keyword evidence="3 6" id="KW-0812">Transmembrane</keyword>
<accession>A0A238IZB2</accession>
<dbReference type="PANTHER" id="PTHR42709">
    <property type="entry name" value="ALKALINE PHOSPHATASE LIKE PROTEIN"/>
    <property type="match status" value="1"/>
</dbReference>